<proteinExistence type="predicted"/>
<accession>A0A9W8ULU6</accession>
<reference evidence="2" key="1">
    <citation type="journal article" date="2023" name="Access Microbiol">
        <title>De-novo genome assembly for Akanthomyces muscarius, a biocontrol agent of insect agricultural pests.</title>
        <authorList>
            <person name="Erdos Z."/>
            <person name="Studholme D.J."/>
            <person name="Raymond B."/>
            <person name="Sharma M."/>
        </authorList>
    </citation>
    <scope>NUCLEOTIDE SEQUENCE</scope>
    <source>
        <strain evidence="2">Ve6</strain>
    </source>
</reference>
<dbReference type="Proteomes" id="UP001144673">
    <property type="component" value="Chromosome 4"/>
</dbReference>
<sequence length="185" mass="19863">MMYSLITMSITLAAIAAQASASIYPVSIPQGFFPGANNGVIGSWYRASAGQDATNGQSWCGYTYKNSDPIFAVSLKAMGGATYNSNPDAWRAQSRKYCGLEAQVTDPSTGKTSLLYIGDAFDDAWIKRTGSIDIMIDAFSNLHGNPNGNKNTLAVERSLVVPGITDNLYDGESSIGKRRSGWRIL</sequence>
<comment type="caution">
    <text evidence="2">The sequence shown here is derived from an EMBL/GenBank/DDBJ whole genome shotgun (WGS) entry which is preliminary data.</text>
</comment>
<keyword evidence="1" id="KW-0732">Signal</keyword>
<dbReference type="RefSeq" id="XP_056053265.1">
    <property type="nucleotide sequence ID" value="XM_056201521.1"/>
</dbReference>
<dbReference type="EMBL" id="JAJHUN010000009">
    <property type="protein sequence ID" value="KAJ4151551.1"/>
    <property type="molecule type" value="Genomic_DNA"/>
</dbReference>
<gene>
    <name evidence="2" type="ORF">LMH87_012243</name>
</gene>
<organism evidence="2 3">
    <name type="scientific">Akanthomyces muscarius</name>
    <name type="common">Entomopathogenic fungus</name>
    <name type="synonym">Lecanicillium muscarium</name>
    <dbReference type="NCBI Taxonomy" id="2231603"/>
    <lineage>
        <taxon>Eukaryota</taxon>
        <taxon>Fungi</taxon>
        <taxon>Dikarya</taxon>
        <taxon>Ascomycota</taxon>
        <taxon>Pezizomycotina</taxon>
        <taxon>Sordariomycetes</taxon>
        <taxon>Hypocreomycetidae</taxon>
        <taxon>Hypocreales</taxon>
        <taxon>Cordycipitaceae</taxon>
        <taxon>Akanthomyces</taxon>
    </lineage>
</organism>
<evidence type="ECO:0000256" key="1">
    <source>
        <dbReference type="SAM" id="SignalP"/>
    </source>
</evidence>
<dbReference type="AlphaFoldDB" id="A0A9W8ULU6"/>
<dbReference type="KEGG" id="amus:LMH87_012243"/>
<evidence type="ECO:0000313" key="3">
    <source>
        <dbReference type="Proteomes" id="UP001144673"/>
    </source>
</evidence>
<name>A0A9W8ULU6_AKAMU</name>
<dbReference type="GeneID" id="80899402"/>
<keyword evidence="3" id="KW-1185">Reference proteome</keyword>
<dbReference type="InterPro" id="IPR036908">
    <property type="entry name" value="RlpA-like_sf"/>
</dbReference>
<dbReference type="SUPFAM" id="SSF50685">
    <property type="entry name" value="Barwin-like endoglucanases"/>
    <property type="match status" value="1"/>
</dbReference>
<evidence type="ECO:0000313" key="2">
    <source>
        <dbReference type="EMBL" id="KAJ4151551.1"/>
    </source>
</evidence>
<protein>
    <submittedName>
        <fullName evidence="2">Uncharacterized protein</fullName>
    </submittedName>
</protein>
<feature type="signal peptide" evidence="1">
    <location>
        <begin position="1"/>
        <end position="21"/>
    </location>
</feature>
<feature type="chain" id="PRO_5040996839" evidence="1">
    <location>
        <begin position="22"/>
        <end position="185"/>
    </location>
</feature>